<feature type="transmembrane region" description="Helical" evidence="7">
    <location>
        <begin position="295"/>
        <end position="311"/>
    </location>
</feature>
<dbReference type="InterPro" id="IPR036259">
    <property type="entry name" value="MFS_trans_sf"/>
</dbReference>
<comment type="subcellular location">
    <subcellularLocation>
        <location evidence="1">Cell membrane</location>
        <topology evidence="1">Multi-pass membrane protein</topology>
    </subcellularLocation>
</comment>
<keyword evidence="10" id="KW-1185">Reference proteome</keyword>
<name>A0A399J966_9MICC</name>
<gene>
    <name evidence="9" type="ORF">DWB68_10845</name>
</gene>
<dbReference type="GO" id="GO:0022857">
    <property type="term" value="F:transmembrane transporter activity"/>
    <property type="evidence" value="ECO:0007669"/>
    <property type="project" value="InterPro"/>
</dbReference>
<feature type="transmembrane region" description="Helical" evidence="7">
    <location>
        <begin position="383"/>
        <end position="404"/>
    </location>
</feature>
<dbReference type="RefSeq" id="WP_119425154.1">
    <property type="nucleotide sequence ID" value="NZ_QQXK01000021.1"/>
</dbReference>
<feature type="transmembrane region" description="Helical" evidence="7">
    <location>
        <begin position="151"/>
        <end position="175"/>
    </location>
</feature>
<evidence type="ECO:0000256" key="3">
    <source>
        <dbReference type="ARBA" id="ARBA00022448"/>
    </source>
</evidence>
<keyword evidence="4 7" id="KW-0812">Transmembrane</keyword>
<dbReference type="InterPro" id="IPR011701">
    <property type="entry name" value="MFS"/>
</dbReference>
<evidence type="ECO:0000256" key="7">
    <source>
        <dbReference type="SAM" id="Phobius"/>
    </source>
</evidence>
<dbReference type="InterPro" id="IPR020846">
    <property type="entry name" value="MFS_dom"/>
</dbReference>
<feature type="domain" description="Major facilitator superfamily (MFS) profile" evidence="8">
    <location>
        <begin position="26"/>
        <end position="409"/>
    </location>
</feature>
<feature type="transmembrane region" description="Helical" evidence="7">
    <location>
        <begin position="60"/>
        <end position="79"/>
    </location>
</feature>
<dbReference type="PROSITE" id="PS00216">
    <property type="entry name" value="SUGAR_TRANSPORT_1"/>
    <property type="match status" value="1"/>
</dbReference>
<dbReference type="InterPro" id="IPR005829">
    <property type="entry name" value="Sugar_transporter_CS"/>
</dbReference>
<dbReference type="Proteomes" id="UP000265419">
    <property type="component" value="Unassembled WGS sequence"/>
</dbReference>
<accession>A0A399J966</accession>
<dbReference type="AlphaFoldDB" id="A0A399J966"/>
<evidence type="ECO:0000256" key="5">
    <source>
        <dbReference type="ARBA" id="ARBA00022989"/>
    </source>
</evidence>
<dbReference type="InterPro" id="IPR050930">
    <property type="entry name" value="MFS_Vesicular_Transporter"/>
</dbReference>
<feature type="transmembrane region" description="Helical" evidence="7">
    <location>
        <begin position="27"/>
        <end position="48"/>
    </location>
</feature>
<dbReference type="EMBL" id="QQXK01000021">
    <property type="protein sequence ID" value="RII41774.1"/>
    <property type="molecule type" value="Genomic_DNA"/>
</dbReference>
<organism evidence="9 10">
    <name type="scientific">Galactobacter valiniphilus</name>
    <dbReference type="NCBI Taxonomy" id="2676122"/>
    <lineage>
        <taxon>Bacteria</taxon>
        <taxon>Bacillati</taxon>
        <taxon>Actinomycetota</taxon>
        <taxon>Actinomycetes</taxon>
        <taxon>Micrococcales</taxon>
        <taxon>Micrococcaceae</taxon>
        <taxon>Galactobacter</taxon>
    </lineage>
</organism>
<evidence type="ECO:0000313" key="9">
    <source>
        <dbReference type="EMBL" id="RII41774.1"/>
    </source>
</evidence>
<feature type="transmembrane region" description="Helical" evidence="7">
    <location>
        <begin position="91"/>
        <end position="111"/>
    </location>
</feature>
<dbReference type="SUPFAM" id="SSF103473">
    <property type="entry name" value="MFS general substrate transporter"/>
    <property type="match status" value="1"/>
</dbReference>
<dbReference type="Gene3D" id="1.20.1250.20">
    <property type="entry name" value="MFS general substrate transporter like domains"/>
    <property type="match status" value="2"/>
</dbReference>
<evidence type="ECO:0000256" key="1">
    <source>
        <dbReference type="ARBA" id="ARBA00004651"/>
    </source>
</evidence>
<keyword evidence="6 7" id="KW-0472">Membrane</keyword>
<reference evidence="9 10" key="1">
    <citation type="submission" date="2018-07" db="EMBL/GenBank/DDBJ databases">
        <title>Arthrobacter sp. nov., isolated from raw cow's milk with high bacterial count.</title>
        <authorList>
            <person name="Hahne J."/>
            <person name="Isele D."/>
            <person name="Lipski A."/>
        </authorList>
    </citation>
    <scope>NUCLEOTIDE SEQUENCE [LARGE SCALE GENOMIC DNA]</scope>
    <source>
        <strain evidence="9 10">JZ R-35</strain>
    </source>
</reference>
<proteinExistence type="inferred from homology"/>
<evidence type="ECO:0000313" key="10">
    <source>
        <dbReference type="Proteomes" id="UP000265419"/>
    </source>
</evidence>
<comment type="similarity">
    <text evidence="2">Belongs to the major facilitator superfamily. TCR/Tet family.</text>
</comment>
<evidence type="ECO:0000256" key="2">
    <source>
        <dbReference type="ARBA" id="ARBA00007520"/>
    </source>
</evidence>
<dbReference type="InterPro" id="IPR001958">
    <property type="entry name" value="Tet-R_TetA/multi-R_MdtG-like"/>
</dbReference>
<comment type="caution">
    <text evidence="9">The sequence shown here is derived from an EMBL/GenBank/DDBJ whole genome shotgun (WGS) entry which is preliminary data.</text>
</comment>
<dbReference type="PANTHER" id="PTHR23506">
    <property type="entry name" value="GH10249P"/>
    <property type="match status" value="1"/>
</dbReference>
<dbReference type="Pfam" id="PF00854">
    <property type="entry name" value="PTR2"/>
    <property type="match status" value="1"/>
</dbReference>
<dbReference type="PROSITE" id="PS50850">
    <property type="entry name" value="MFS"/>
    <property type="match status" value="1"/>
</dbReference>
<dbReference type="GO" id="GO:0005886">
    <property type="term" value="C:plasma membrane"/>
    <property type="evidence" value="ECO:0007669"/>
    <property type="project" value="UniProtKB-SubCell"/>
</dbReference>
<feature type="transmembrane region" description="Helical" evidence="7">
    <location>
        <begin position="266"/>
        <end position="283"/>
    </location>
</feature>
<dbReference type="PANTHER" id="PTHR23506:SF23">
    <property type="entry name" value="GH10249P"/>
    <property type="match status" value="1"/>
</dbReference>
<evidence type="ECO:0000259" key="8">
    <source>
        <dbReference type="PROSITE" id="PS50850"/>
    </source>
</evidence>
<feature type="transmembrane region" description="Helical" evidence="7">
    <location>
        <begin position="181"/>
        <end position="202"/>
    </location>
</feature>
<evidence type="ECO:0000256" key="6">
    <source>
        <dbReference type="ARBA" id="ARBA00023136"/>
    </source>
</evidence>
<dbReference type="InterPro" id="IPR000109">
    <property type="entry name" value="POT_fam"/>
</dbReference>
<feature type="transmembrane region" description="Helical" evidence="7">
    <location>
        <begin position="240"/>
        <end position="260"/>
    </location>
</feature>
<feature type="transmembrane region" description="Helical" evidence="7">
    <location>
        <begin position="117"/>
        <end position="139"/>
    </location>
</feature>
<dbReference type="CDD" id="cd17325">
    <property type="entry name" value="MFS_MdtG_SLC18_like"/>
    <property type="match status" value="1"/>
</dbReference>
<evidence type="ECO:0000256" key="4">
    <source>
        <dbReference type="ARBA" id="ARBA00022692"/>
    </source>
</evidence>
<dbReference type="PRINTS" id="PR01035">
    <property type="entry name" value="TCRTETA"/>
</dbReference>
<protein>
    <submittedName>
        <fullName evidence="9">MFS transporter</fullName>
    </submittedName>
</protein>
<dbReference type="Pfam" id="PF07690">
    <property type="entry name" value="MFS_1"/>
    <property type="match status" value="1"/>
</dbReference>
<keyword evidence="5 7" id="KW-1133">Transmembrane helix</keyword>
<sequence length="409" mass="41852">MSRSPDSADFSADGTTSSDPARIPRDIVVLIGAALIVALGFGLIAPILPSYAQSFGVSNAAAAAIVSVFAATRLLFAPASGRITERWGEPIGYVSGVLIVAASTITCAYANDYWTLIVFRAVGGIGSTLFTVSAGAFLARRAPATLRGRVAGLYGGAFLIGNVAGPLVGGLLSPLGYRAPFLIYGVALVIAAAVVYVFLVGVRRSLRAKDEGAVLPPLSLREAWSSPAYRAAMIGNFGNGWVTFGVRTSLVPLFAAGALGMNAFEVGLVLTAFAVGNAAALSFSGRWSDRVGRRLPIVIGMSLAAITGSVLGLSSDAWVLIALSLLSGLGTGMFGPAQQATIADTVGPERSAGRAMAAFQMAADLPAIAAPLIAGYLSDHFGYAPAFAISGLIMVLGVIAWARVRPAAR</sequence>
<keyword evidence="3" id="KW-0813">Transport</keyword>